<sequence length="173" mass="19561">MATYSALEKLLNSSGSYRHYRSTLKTCSTPCLPYLPIILSDLTFMEDGNPDTISHMINFQKRELIYRVISEVQATQQVKYDFPTVEPIHTLLIELPSSSSEELYQLSIQREPRESNNNNPNNNNNINSGGSTLTASSSTTSSNLSNSQQYGTISNHVNIHPDMLKKLRDKDFR</sequence>
<dbReference type="RefSeq" id="XP_004360227.1">
    <property type="nucleotide sequence ID" value="XM_004360170.1"/>
</dbReference>
<dbReference type="PANTHER" id="PTHR23113">
    <property type="entry name" value="GUANINE NUCLEOTIDE EXCHANGE FACTOR"/>
    <property type="match status" value="1"/>
</dbReference>
<organism evidence="5 6">
    <name type="scientific">Cavenderia fasciculata</name>
    <name type="common">Slime mold</name>
    <name type="synonym">Dictyostelium fasciculatum</name>
    <dbReference type="NCBI Taxonomy" id="261658"/>
    <lineage>
        <taxon>Eukaryota</taxon>
        <taxon>Amoebozoa</taxon>
        <taxon>Evosea</taxon>
        <taxon>Eumycetozoa</taxon>
        <taxon>Dictyostelia</taxon>
        <taxon>Acytosteliales</taxon>
        <taxon>Cavenderiaceae</taxon>
        <taxon>Cavenderia</taxon>
    </lineage>
</organism>
<dbReference type="GO" id="GO:0005886">
    <property type="term" value="C:plasma membrane"/>
    <property type="evidence" value="ECO:0007669"/>
    <property type="project" value="TreeGrafter"/>
</dbReference>
<evidence type="ECO:0000313" key="5">
    <source>
        <dbReference type="EMBL" id="EGG22376.1"/>
    </source>
</evidence>
<proteinExistence type="predicted"/>
<evidence type="ECO:0000259" key="4">
    <source>
        <dbReference type="PROSITE" id="PS50009"/>
    </source>
</evidence>
<feature type="region of interest" description="Disordered" evidence="3">
    <location>
        <begin position="109"/>
        <end position="157"/>
    </location>
</feature>
<dbReference type="GO" id="GO:0005085">
    <property type="term" value="F:guanyl-nucleotide exchange factor activity"/>
    <property type="evidence" value="ECO:0007669"/>
    <property type="project" value="UniProtKB-KW"/>
</dbReference>
<keyword evidence="1 2" id="KW-0344">Guanine-nucleotide releasing factor</keyword>
<dbReference type="EMBL" id="GL883009">
    <property type="protein sequence ID" value="EGG22376.1"/>
    <property type="molecule type" value="Genomic_DNA"/>
</dbReference>
<gene>
    <name evidence="5" type="ORF">DFA_04494</name>
</gene>
<evidence type="ECO:0000256" key="1">
    <source>
        <dbReference type="ARBA" id="ARBA00022658"/>
    </source>
</evidence>
<feature type="domain" description="Ras-GEF" evidence="4">
    <location>
        <begin position="1"/>
        <end position="113"/>
    </location>
</feature>
<dbReference type="InterPro" id="IPR001895">
    <property type="entry name" value="RASGEF_cat_dom"/>
</dbReference>
<name>F4PPR3_CACFS</name>
<protein>
    <submittedName>
        <fullName evidence="5">Ras guanine nucleotide exchange factor</fullName>
    </submittedName>
</protein>
<dbReference type="InterPro" id="IPR036964">
    <property type="entry name" value="RASGEF_cat_dom_sf"/>
</dbReference>
<accession>F4PPR3</accession>
<evidence type="ECO:0000256" key="2">
    <source>
        <dbReference type="PROSITE-ProRule" id="PRU00168"/>
    </source>
</evidence>
<dbReference type="OMA" id="MIAHTIR"/>
<dbReference type="OrthoDB" id="546434at2759"/>
<dbReference type="PANTHER" id="PTHR23113:SF366">
    <property type="entry name" value="RAS GUANINE NUCLEOTIDE EXCHANGE FACTOR R"/>
    <property type="match status" value="1"/>
</dbReference>
<dbReference type="GO" id="GO:0007265">
    <property type="term" value="P:Ras protein signal transduction"/>
    <property type="evidence" value="ECO:0007669"/>
    <property type="project" value="TreeGrafter"/>
</dbReference>
<dbReference type="InterPro" id="IPR008937">
    <property type="entry name" value="Ras-like_GEF"/>
</dbReference>
<dbReference type="GeneID" id="14874322"/>
<evidence type="ECO:0000256" key="3">
    <source>
        <dbReference type="SAM" id="MobiDB-lite"/>
    </source>
</evidence>
<dbReference type="STRING" id="1054147.F4PPR3"/>
<feature type="compositionally biased region" description="Low complexity" evidence="3">
    <location>
        <begin position="116"/>
        <end position="147"/>
    </location>
</feature>
<feature type="compositionally biased region" description="Polar residues" evidence="3">
    <location>
        <begin position="148"/>
        <end position="157"/>
    </location>
</feature>
<dbReference type="KEGG" id="dfa:DFA_04494"/>
<dbReference type="Proteomes" id="UP000007797">
    <property type="component" value="Unassembled WGS sequence"/>
</dbReference>
<dbReference type="SMART" id="SM00147">
    <property type="entry name" value="RasGEF"/>
    <property type="match status" value="1"/>
</dbReference>
<evidence type="ECO:0000313" key="6">
    <source>
        <dbReference type="Proteomes" id="UP000007797"/>
    </source>
</evidence>
<dbReference type="PROSITE" id="PS50009">
    <property type="entry name" value="RASGEF_CAT"/>
    <property type="match status" value="1"/>
</dbReference>
<dbReference type="InterPro" id="IPR023578">
    <property type="entry name" value="Ras_GEF_dom_sf"/>
</dbReference>
<reference evidence="6" key="1">
    <citation type="journal article" date="2011" name="Genome Res.">
        <title>Phylogeny-wide analysis of social amoeba genomes highlights ancient origins for complex intercellular communication.</title>
        <authorList>
            <person name="Heidel A.J."/>
            <person name="Lawal H.M."/>
            <person name="Felder M."/>
            <person name="Schilde C."/>
            <person name="Helps N.R."/>
            <person name="Tunggal B."/>
            <person name="Rivero F."/>
            <person name="John U."/>
            <person name="Schleicher M."/>
            <person name="Eichinger L."/>
            <person name="Platzer M."/>
            <person name="Noegel A.A."/>
            <person name="Schaap P."/>
            <person name="Gloeckner G."/>
        </authorList>
    </citation>
    <scope>NUCLEOTIDE SEQUENCE [LARGE SCALE GENOMIC DNA]</scope>
    <source>
        <strain evidence="6">SH3</strain>
    </source>
</reference>
<dbReference type="AlphaFoldDB" id="F4PPR3"/>
<dbReference type="Pfam" id="PF00617">
    <property type="entry name" value="RasGEF"/>
    <property type="match status" value="1"/>
</dbReference>
<dbReference type="SUPFAM" id="SSF48366">
    <property type="entry name" value="Ras GEF"/>
    <property type="match status" value="1"/>
</dbReference>
<keyword evidence="6" id="KW-1185">Reference proteome</keyword>
<dbReference type="Gene3D" id="1.10.840.10">
    <property type="entry name" value="Ras guanine-nucleotide exchange factors catalytic domain"/>
    <property type="match status" value="1"/>
</dbReference>